<feature type="region of interest" description="Disordered" evidence="1">
    <location>
        <begin position="57"/>
        <end position="77"/>
    </location>
</feature>
<dbReference type="AlphaFoldDB" id="A0A6H5I0N0"/>
<sequence>MAARRHRRPKTKKCSEKRHQRLVMILGDRCKSEKKAELEPAAVVLTADMVRDRVRSRPRKGAIELQPTTSAEQDPAAQVCAKAPIVQGELPSVPSTSTTEATPAAVASVSQDKIQQKEIAAVPSTSSADVIIVSVKKAPISDKPVATGPVPRKNSKEPNTGISFCEWKLRRISLPRFIKRVPNRAAPGPGVDPRGSPKPSQYRTPEPTVTYIPTPKAELARRRKEAAARARALLRPADEPEDIFADGGPISDADYEA</sequence>
<evidence type="ECO:0000313" key="2">
    <source>
        <dbReference type="EMBL" id="CAB0027828.1"/>
    </source>
</evidence>
<proteinExistence type="predicted"/>
<keyword evidence="3" id="KW-1185">Reference proteome</keyword>
<feature type="region of interest" description="Disordered" evidence="1">
    <location>
        <begin position="180"/>
        <end position="257"/>
    </location>
</feature>
<reference evidence="2 3" key="1">
    <citation type="submission" date="2020-02" db="EMBL/GenBank/DDBJ databases">
        <authorList>
            <person name="Ferguson B K."/>
        </authorList>
    </citation>
    <scope>NUCLEOTIDE SEQUENCE [LARGE SCALE GENOMIC DNA]</scope>
</reference>
<gene>
    <name evidence="2" type="ORF">TBRA_LOCUS58</name>
</gene>
<evidence type="ECO:0000313" key="3">
    <source>
        <dbReference type="Proteomes" id="UP000479190"/>
    </source>
</evidence>
<dbReference type="Proteomes" id="UP000479190">
    <property type="component" value="Unassembled WGS sequence"/>
</dbReference>
<accession>A0A6H5I0N0</accession>
<organism evidence="2 3">
    <name type="scientific">Trichogramma brassicae</name>
    <dbReference type="NCBI Taxonomy" id="86971"/>
    <lineage>
        <taxon>Eukaryota</taxon>
        <taxon>Metazoa</taxon>
        <taxon>Ecdysozoa</taxon>
        <taxon>Arthropoda</taxon>
        <taxon>Hexapoda</taxon>
        <taxon>Insecta</taxon>
        <taxon>Pterygota</taxon>
        <taxon>Neoptera</taxon>
        <taxon>Endopterygota</taxon>
        <taxon>Hymenoptera</taxon>
        <taxon>Apocrita</taxon>
        <taxon>Proctotrupomorpha</taxon>
        <taxon>Chalcidoidea</taxon>
        <taxon>Trichogrammatidae</taxon>
        <taxon>Trichogramma</taxon>
    </lineage>
</organism>
<evidence type="ECO:0000256" key="1">
    <source>
        <dbReference type="SAM" id="MobiDB-lite"/>
    </source>
</evidence>
<protein>
    <submittedName>
        <fullName evidence="2">Uncharacterized protein</fullName>
    </submittedName>
</protein>
<name>A0A6H5I0N0_9HYME</name>
<dbReference type="EMBL" id="CADCXV010000003">
    <property type="protein sequence ID" value="CAB0027828.1"/>
    <property type="molecule type" value="Genomic_DNA"/>
</dbReference>